<dbReference type="FunFam" id="2.60.120.10:FF:000045">
    <property type="entry name" value="Cysteine dioxygenase 1"/>
    <property type="match status" value="1"/>
</dbReference>
<evidence type="ECO:0000256" key="9">
    <source>
        <dbReference type="ARBA" id="ARBA00023004"/>
    </source>
</evidence>
<dbReference type="GO" id="GO:0042412">
    <property type="term" value="P:taurine biosynthetic process"/>
    <property type="evidence" value="ECO:0007669"/>
    <property type="project" value="UniProtKB-UniRule"/>
</dbReference>
<feature type="cross-link" description="3'-(S-cysteinyl)-tyrosine (Cys-Tyr)" evidence="10">
    <location>
        <begin position="85"/>
        <end position="149"/>
    </location>
</feature>
<feature type="binding site" evidence="11">
    <location>
        <position position="132"/>
    </location>
    <ligand>
        <name>Fe cation</name>
        <dbReference type="ChEBI" id="CHEBI:24875"/>
        <note>catalytic</note>
    </ligand>
</feature>
<evidence type="ECO:0000256" key="8">
    <source>
        <dbReference type="ARBA" id="ARBA00023002"/>
    </source>
</evidence>
<evidence type="ECO:0000256" key="1">
    <source>
        <dbReference type="ARBA" id="ARBA00000629"/>
    </source>
</evidence>
<dbReference type="Proteomes" id="UP000005237">
    <property type="component" value="Unassembled WGS sequence"/>
</dbReference>
<evidence type="ECO:0000256" key="3">
    <source>
        <dbReference type="ARBA" id="ARBA00006622"/>
    </source>
</evidence>
<dbReference type="SUPFAM" id="SSF51182">
    <property type="entry name" value="RmlC-like cupins"/>
    <property type="match status" value="1"/>
</dbReference>
<keyword evidence="8 12" id="KW-0560">Oxidoreductase</keyword>
<dbReference type="CDD" id="cd10548">
    <property type="entry name" value="cupin_CDO"/>
    <property type="match status" value="1"/>
</dbReference>
<comment type="similarity">
    <text evidence="3 12">Belongs to the cysteine dioxygenase family.</text>
</comment>
<evidence type="ECO:0000256" key="12">
    <source>
        <dbReference type="RuleBase" id="RU366010"/>
    </source>
</evidence>
<dbReference type="GO" id="GO:0008198">
    <property type="term" value="F:ferrous iron binding"/>
    <property type="evidence" value="ECO:0007669"/>
    <property type="project" value="UniProtKB-ARBA"/>
</dbReference>
<evidence type="ECO:0000256" key="4">
    <source>
        <dbReference type="ARBA" id="ARBA00013133"/>
    </source>
</evidence>
<keyword evidence="7 12" id="KW-0223">Dioxygenase</keyword>
<accession>A0A8R1DN15</accession>
<evidence type="ECO:0000256" key="10">
    <source>
        <dbReference type="PIRSR" id="PIRSR610300-50"/>
    </source>
</evidence>
<feature type="binding site" evidence="11">
    <location>
        <position position="80"/>
    </location>
    <ligand>
        <name>Fe cation</name>
        <dbReference type="ChEBI" id="CHEBI:24875"/>
        <note>catalytic</note>
    </ligand>
</feature>
<dbReference type="Pfam" id="PF05995">
    <property type="entry name" value="CDO_I"/>
    <property type="match status" value="1"/>
</dbReference>
<feature type="binding site" evidence="11">
    <location>
        <position position="78"/>
    </location>
    <ligand>
        <name>Fe cation</name>
        <dbReference type="ChEBI" id="CHEBI:24875"/>
        <note>catalytic</note>
    </ligand>
</feature>
<evidence type="ECO:0000256" key="7">
    <source>
        <dbReference type="ARBA" id="ARBA00022964"/>
    </source>
</evidence>
<dbReference type="AlphaFoldDB" id="A0A8R1DN15"/>
<dbReference type="PANTHER" id="PTHR12918:SF1">
    <property type="entry name" value="CYSTEINE DIOXYGENASE TYPE 1"/>
    <property type="match status" value="1"/>
</dbReference>
<keyword evidence="5 11" id="KW-0479">Metal-binding</keyword>
<evidence type="ECO:0000256" key="5">
    <source>
        <dbReference type="ARBA" id="ARBA00022723"/>
    </source>
</evidence>
<keyword evidence="6 10" id="KW-0883">Thioether bond</keyword>
<dbReference type="InterPro" id="IPR011051">
    <property type="entry name" value="RmlC_Cupin_sf"/>
</dbReference>
<sequence>MSSFVQLVVKIREIFAQKLVNVDEVMELLESYKSKINEWRRFAIFDMNRYTRNLVDVGNGKYNLMILCWGPGMASSVHDHTDAHCFVKILDGALTETKYHWPRKKHVPLEIYEGNTFDVNGVSYMNDELGLHRMENKSHSNGAVSLHLYIPPYSSCNAFDERSGKKTKCTVTFYSKYGKKLDYRGSKTGN</sequence>
<reference evidence="14" key="1">
    <citation type="submission" date="2010-08" db="EMBL/GenBank/DDBJ databases">
        <authorList>
            <consortium name="Caenorhabditis japonica Sequencing Consortium"/>
            <person name="Wilson R.K."/>
        </authorList>
    </citation>
    <scope>NUCLEOTIDE SEQUENCE [LARGE SCALE GENOMIC DNA]</scope>
    <source>
        <strain evidence="14">DF5081</strain>
    </source>
</reference>
<comment type="cofactor">
    <cofactor evidence="12">
        <name>Fe cation</name>
        <dbReference type="ChEBI" id="CHEBI:24875"/>
    </cofactor>
    <text evidence="12">Binds 1 Fe cation per subunit.</text>
</comment>
<protein>
    <recommendedName>
        <fullName evidence="4 12">Cysteine dioxygenase</fullName>
        <ecNumber evidence="4 12">1.13.11.20</ecNumber>
    </recommendedName>
</protein>
<dbReference type="OMA" id="YTENQVT"/>
<dbReference type="PANTHER" id="PTHR12918">
    <property type="entry name" value="CYSTEINE DIOXYGENASE"/>
    <property type="match status" value="1"/>
</dbReference>
<comment type="catalytic activity">
    <reaction evidence="1 12">
        <text>L-cysteine + O2 = 3-sulfino-L-alanine + H(+)</text>
        <dbReference type="Rhea" id="RHEA:20441"/>
        <dbReference type="ChEBI" id="CHEBI:15378"/>
        <dbReference type="ChEBI" id="CHEBI:15379"/>
        <dbReference type="ChEBI" id="CHEBI:35235"/>
        <dbReference type="ChEBI" id="CHEBI:61085"/>
        <dbReference type="EC" id="1.13.11.20"/>
    </reaction>
</comment>
<dbReference type="GO" id="GO:0017172">
    <property type="term" value="F:cysteine dioxygenase activity"/>
    <property type="evidence" value="ECO:0007669"/>
    <property type="project" value="UniProtKB-UniRule"/>
</dbReference>
<comment type="pathway">
    <text evidence="2 12">Organosulfur biosynthesis; taurine biosynthesis; hypotaurine from L-cysteine: step 1/2.</text>
</comment>
<dbReference type="InterPro" id="IPR010300">
    <property type="entry name" value="CDO_1"/>
</dbReference>
<dbReference type="Gene3D" id="2.60.120.10">
    <property type="entry name" value="Jelly Rolls"/>
    <property type="match status" value="1"/>
</dbReference>
<keyword evidence="9 11" id="KW-0408">Iron</keyword>
<dbReference type="InterPro" id="IPR014710">
    <property type="entry name" value="RmlC-like_jellyroll"/>
</dbReference>
<name>A0A8R1DN15_CAEJA</name>
<proteinExistence type="inferred from homology"/>
<dbReference type="GO" id="GO:0019448">
    <property type="term" value="P:L-cysteine catabolic process"/>
    <property type="evidence" value="ECO:0007669"/>
    <property type="project" value="TreeGrafter"/>
</dbReference>
<evidence type="ECO:0000256" key="2">
    <source>
        <dbReference type="ARBA" id="ARBA00004759"/>
    </source>
</evidence>
<evidence type="ECO:0000256" key="11">
    <source>
        <dbReference type="PIRSR" id="PIRSR610300-51"/>
    </source>
</evidence>
<reference evidence="13" key="2">
    <citation type="submission" date="2022-06" db="UniProtKB">
        <authorList>
            <consortium name="EnsemblMetazoa"/>
        </authorList>
    </citation>
    <scope>IDENTIFICATION</scope>
    <source>
        <strain evidence="13">DF5081</strain>
    </source>
</reference>
<dbReference type="EC" id="1.13.11.20" evidence="4 12"/>
<dbReference type="EnsemblMetazoa" id="CJA07293.1">
    <property type="protein sequence ID" value="CJA07293.1"/>
    <property type="gene ID" value="WBGene00126497"/>
</dbReference>
<evidence type="ECO:0000313" key="13">
    <source>
        <dbReference type="EnsemblMetazoa" id="CJA07293.1"/>
    </source>
</evidence>
<keyword evidence="14" id="KW-1185">Reference proteome</keyword>
<organism evidence="13 14">
    <name type="scientific">Caenorhabditis japonica</name>
    <dbReference type="NCBI Taxonomy" id="281687"/>
    <lineage>
        <taxon>Eukaryota</taxon>
        <taxon>Metazoa</taxon>
        <taxon>Ecdysozoa</taxon>
        <taxon>Nematoda</taxon>
        <taxon>Chromadorea</taxon>
        <taxon>Rhabditida</taxon>
        <taxon>Rhabditina</taxon>
        <taxon>Rhabditomorpha</taxon>
        <taxon>Rhabditoidea</taxon>
        <taxon>Rhabditidae</taxon>
        <taxon>Peloderinae</taxon>
        <taxon>Caenorhabditis</taxon>
    </lineage>
</organism>
<evidence type="ECO:0000313" key="14">
    <source>
        <dbReference type="Proteomes" id="UP000005237"/>
    </source>
</evidence>
<evidence type="ECO:0000256" key="6">
    <source>
        <dbReference type="ARBA" id="ARBA00022784"/>
    </source>
</evidence>